<keyword evidence="5 7" id="KW-0472">Membrane</keyword>
<keyword evidence="9" id="KW-1185">Reference proteome</keyword>
<comment type="subcellular location">
    <subcellularLocation>
        <location evidence="1">Membrane</location>
        <topology evidence="1">Multi-pass membrane protein</topology>
    </subcellularLocation>
</comment>
<feature type="transmembrane region" description="Helical" evidence="7">
    <location>
        <begin position="21"/>
        <end position="48"/>
    </location>
</feature>
<feature type="compositionally biased region" description="Pro residues" evidence="6">
    <location>
        <begin position="231"/>
        <end position="243"/>
    </location>
</feature>
<feature type="region of interest" description="Disordered" evidence="6">
    <location>
        <begin position="228"/>
        <end position="288"/>
    </location>
</feature>
<reference evidence="8 9" key="1">
    <citation type="submission" date="2024-02" db="EMBL/GenBank/DDBJ databases">
        <title>Chromosome-scale genome assembly of the rough periwinkle Littorina saxatilis.</title>
        <authorList>
            <person name="De Jode A."/>
            <person name="Faria R."/>
            <person name="Formenti G."/>
            <person name="Sims Y."/>
            <person name="Smith T.P."/>
            <person name="Tracey A."/>
            <person name="Wood J.M.D."/>
            <person name="Zagrodzka Z.B."/>
            <person name="Johannesson K."/>
            <person name="Butlin R.K."/>
            <person name="Leder E.H."/>
        </authorList>
    </citation>
    <scope>NUCLEOTIDE SEQUENCE [LARGE SCALE GENOMIC DNA]</scope>
    <source>
        <strain evidence="8">Snail1</strain>
        <tissue evidence="8">Muscle</tissue>
    </source>
</reference>
<comment type="caution">
    <text evidence="8">The sequence shown here is derived from an EMBL/GenBank/DDBJ whole genome shotgun (WGS) entry which is preliminary data.</text>
</comment>
<evidence type="ECO:0000313" key="8">
    <source>
        <dbReference type="EMBL" id="KAK7106688.1"/>
    </source>
</evidence>
<evidence type="ECO:0000256" key="5">
    <source>
        <dbReference type="ARBA" id="ARBA00023136"/>
    </source>
</evidence>
<evidence type="ECO:0000256" key="3">
    <source>
        <dbReference type="ARBA" id="ARBA00022692"/>
    </source>
</evidence>
<feature type="transmembrane region" description="Helical" evidence="7">
    <location>
        <begin position="107"/>
        <end position="133"/>
    </location>
</feature>
<evidence type="ECO:0000256" key="2">
    <source>
        <dbReference type="ARBA" id="ARBA00009565"/>
    </source>
</evidence>
<dbReference type="GO" id="GO:0016020">
    <property type="term" value="C:membrane"/>
    <property type="evidence" value="ECO:0007669"/>
    <property type="project" value="UniProtKB-SubCell"/>
</dbReference>
<dbReference type="Proteomes" id="UP001374579">
    <property type="component" value="Unassembled WGS sequence"/>
</dbReference>
<feature type="transmembrane region" description="Helical" evidence="7">
    <location>
        <begin position="76"/>
        <end position="95"/>
    </location>
</feature>
<comment type="similarity">
    <text evidence="2">Belongs to the MS4A family.</text>
</comment>
<gene>
    <name evidence="8" type="ORF">V1264_017915</name>
</gene>
<dbReference type="Pfam" id="PF04103">
    <property type="entry name" value="CD20"/>
    <property type="match status" value="1"/>
</dbReference>
<evidence type="ECO:0000313" key="9">
    <source>
        <dbReference type="Proteomes" id="UP001374579"/>
    </source>
</evidence>
<keyword evidence="3 7" id="KW-0812">Transmembrane</keyword>
<sequence length="300" mass="33610">MEIQGVNTTRNDLFPFSALRVLGSLQIFTGSVCIILGIVDLAVMLLSYEEQTSHYAVLPEQKKAFETMVDMTVSSAPIWCGTWYLVTGSLGACVSRSRSHSLKFLKIAFLVLSVLCSAFFAPACTVISCFVAVTRHTLDYSNLMWLVSTATAFLSLCEMGVAIISASVCCCCSPLSLAKVHILFADSEATKPPMPRLPPIRKQKEDFLSIREQQPVVYRVPVREAMVQTDPPKPQPRPLPPTSHPVQSPRRQRRLADPRYPVMQRPSPEPEYRYPEPPRTSGSYSYDQLRKWALPHGRLY</sequence>
<evidence type="ECO:0000256" key="6">
    <source>
        <dbReference type="SAM" id="MobiDB-lite"/>
    </source>
</evidence>
<evidence type="ECO:0008006" key="10">
    <source>
        <dbReference type="Google" id="ProtNLM"/>
    </source>
</evidence>
<evidence type="ECO:0000256" key="1">
    <source>
        <dbReference type="ARBA" id="ARBA00004141"/>
    </source>
</evidence>
<evidence type="ECO:0000256" key="4">
    <source>
        <dbReference type="ARBA" id="ARBA00022989"/>
    </source>
</evidence>
<accession>A0AAN9BIB8</accession>
<proteinExistence type="inferred from homology"/>
<evidence type="ECO:0000256" key="7">
    <source>
        <dbReference type="SAM" id="Phobius"/>
    </source>
</evidence>
<dbReference type="InterPro" id="IPR007237">
    <property type="entry name" value="CD20-like"/>
</dbReference>
<organism evidence="8 9">
    <name type="scientific">Littorina saxatilis</name>
    <dbReference type="NCBI Taxonomy" id="31220"/>
    <lineage>
        <taxon>Eukaryota</taxon>
        <taxon>Metazoa</taxon>
        <taxon>Spiralia</taxon>
        <taxon>Lophotrochozoa</taxon>
        <taxon>Mollusca</taxon>
        <taxon>Gastropoda</taxon>
        <taxon>Caenogastropoda</taxon>
        <taxon>Littorinimorpha</taxon>
        <taxon>Littorinoidea</taxon>
        <taxon>Littorinidae</taxon>
        <taxon>Littorina</taxon>
    </lineage>
</organism>
<protein>
    <recommendedName>
        <fullName evidence="10">Transmembrane protein</fullName>
    </recommendedName>
</protein>
<dbReference type="EMBL" id="JBAMIC010000007">
    <property type="protein sequence ID" value="KAK7106688.1"/>
    <property type="molecule type" value="Genomic_DNA"/>
</dbReference>
<dbReference type="InterPro" id="IPR030417">
    <property type="entry name" value="MS4A"/>
</dbReference>
<name>A0AAN9BIB8_9CAEN</name>
<dbReference type="PANTHER" id="PTHR23320">
    <property type="entry name" value="MEMBRANE-SPANNING 4-DOMAINS SUBFAMILY A MS4A -RELATED"/>
    <property type="match status" value="1"/>
</dbReference>
<feature type="transmembrane region" description="Helical" evidence="7">
    <location>
        <begin position="153"/>
        <end position="177"/>
    </location>
</feature>
<keyword evidence="4 7" id="KW-1133">Transmembrane helix</keyword>
<dbReference type="AlphaFoldDB" id="A0AAN9BIB8"/>
<dbReference type="PANTHER" id="PTHR23320:SF130">
    <property type="entry name" value="TRANSMEMBRANE PROTEIN 212"/>
    <property type="match status" value="1"/>
</dbReference>